<keyword evidence="6" id="KW-1185">Reference proteome</keyword>
<evidence type="ECO:0000256" key="3">
    <source>
        <dbReference type="SAM" id="Coils"/>
    </source>
</evidence>
<dbReference type="Pfam" id="PF00583">
    <property type="entry name" value="Acetyltransf_1"/>
    <property type="match status" value="1"/>
</dbReference>
<keyword evidence="2" id="KW-0012">Acyltransferase</keyword>
<protein>
    <submittedName>
        <fullName evidence="5">GNAT family N-acetyltransferase</fullName>
    </submittedName>
</protein>
<proteinExistence type="predicted"/>
<name>A0A3N9UJZ7_9BACI</name>
<dbReference type="CDD" id="cd04301">
    <property type="entry name" value="NAT_SF"/>
    <property type="match status" value="1"/>
</dbReference>
<dbReference type="Proteomes" id="UP000274033">
    <property type="component" value="Unassembled WGS sequence"/>
</dbReference>
<feature type="coiled-coil region" evidence="3">
    <location>
        <begin position="58"/>
        <end position="85"/>
    </location>
</feature>
<organism evidence="5 6">
    <name type="scientific">Lysinibacillus composti</name>
    <dbReference type="NCBI Taxonomy" id="720633"/>
    <lineage>
        <taxon>Bacteria</taxon>
        <taxon>Bacillati</taxon>
        <taxon>Bacillota</taxon>
        <taxon>Bacilli</taxon>
        <taxon>Bacillales</taxon>
        <taxon>Bacillaceae</taxon>
        <taxon>Lysinibacillus</taxon>
    </lineage>
</organism>
<dbReference type="PANTHER" id="PTHR10908:SF0">
    <property type="entry name" value="SEROTONIN N-ACETYLTRANSFERASE"/>
    <property type="match status" value="1"/>
</dbReference>
<sequence>MLFFYIVEDDQVVGLINGPIVNVRYISDDLFDTVLPNPPFGGHQTVLGVAVAPEQQGKGIASKLLKHLEDEARKAKRETVTLTCRAELISFYEKLGYINEGKSKSEHGGIEWYNLVKEL</sequence>
<dbReference type="PANTHER" id="PTHR10908">
    <property type="entry name" value="SEROTONIN N-ACETYLTRANSFERASE"/>
    <property type="match status" value="1"/>
</dbReference>
<dbReference type="InterPro" id="IPR051635">
    <property type="entry name" value="SNAT-like"/>
</dbReference>
<evidence type="ECO:0000313" key="5">
    <source>
        <dbReference type="EMBL" id="RQW75678.1"/>
    </source>
</evidence>
<dbReference type="InterPro" id="IPR000182">
    <property type="entry name" value="GNAT_dom"/>
</dbReference>
<feature type="domain" description="N-acetyltransferase" evidence="4">
    <location>
        <begin position="1"/>
        <end position="119"/>
    </location>
</feature>
<dbReference type="InterPro" id="IPR016181">
    <property type="entry name" value="Acyl_CoA_acyltransferase"/>
</dbReference>
<accession>A0A3N9UJZ7</accession>
<dbReference type="GO" id="GO:0008080">
    <property type="term" value="F:N-acetyltransferase activity"/>
    <property type="evidence" value="ECO:0007669"/>
    <property type="project" value="UniProtKB-ARBA"/>
</dbReference>
<dbReference type="EMBL" id="RRCT01000003">
    <property type="protein sequence ID" value="RQW75678.1"/>
    <property type="molecule type" value="Genomic_DNA"/>
</dbReference>
<dbReference type="AlphaFoldDB" id="A0A3N9UJZ7"/>
<dbReference type="SUPFAM" id="SSF55729">
    <property type="entry name" value="Acyl-CoA N-acyltransferases (Nat)"/>
    <property type="match status" value="1"/>
</dbReference>
<keyword evidence="3" id="KW-0175">Coiled coil</keyword>
<evidence type="ECO:0000259" key="4">
    <source>
        <dbReference type="PROSITE" id="PS51186"/>
    </source>
</evidence>
<comment type="caution">
    <text evidence="5">The sequence shown here is derived from an EMBL/GenBank/DDBJ whole genome shotgun (WGS) entry which is preliminary data.</text>
</comment>
<dbReference type="OrthoDB" id="9789053at2"/>
<evidence type="ECO:0000313" key="6">
    <source>
        <dbReference type="Proteomes" id="UP000274033"/>
    </source>
</evidence>
<evidence type="ECO:0000256" key="1">
    <source>
        <dbReference type="ARBA" id="ARBA00022679"/>
    </source>
</evidence>
<dbReference type="PROSITE" id="PS51186">
    <property type="entry name" value="GNAT"/>
    <property type="match status" value="1"/>
</dbReference>
<gene>
    <name evidence="5" type="ORF">EBB45_05955</name>
</gene>
<dbReference type="Gene3D" id="3.40.630.30">
    <property type="match status" value="1"/>
</dbReference>
<reference evidence="5 6" key="1">
    <citation type="journal article" date="2013" name="J. Microbiol.">
        <title>Lysinibacillus chungkukjangi sp. nov., isolated from Chungkukjang, Korean fermented soybean food.</title>
        <authorList>
            <person name="Kim S.J."/>
            <person name="Jang Y.H."/>
            <person name="Hamada M."/>
            <person name="Ahn J.H."/>
            <person name="Weon H.Y."/>
            <person name="Suzuki K."/>
            <person name="Whang K.S."/>
            <person name="Kwon S.W."/>
        </authorList>
    </citation>
    <scope>NUCLEOTIDE SEQUENCE [LARGE SCALE GENOMIC DNA]</scope>
    <source>
        <strain evidence="5 6">MCCC 1A12701</strain>
    </source>
</reference>
<keyword evidence="1 5" id="KW-0808">Transferase</keyword>
<evidence type="ECO:0000256" key="2">
    <source>
        <dbReference type="ARBA" id="ARBA00023315"/>
    </source>
</evidence>